<dbReference type="AlphaFoldDB" id="X1VER2"/>
<proteinExistence type="predicted"/>
<gene>
    <name evidence="1" type="ORF">S12H4_50349</name>
</gene>
<comment type="caution">
    <text evidence="1">The sequence shown here is derived from an EMBL/GenBank/DDBJ whole genome shotgun (WGS) entry which is preliminary data.</text>
</comment>
<accession>X1VER2</accession>
<sequence>LTDSTFGAGKLSLKQTSGAVLYGYGYSIAITASYEQVTMGYMASAAVNSNGIQVGSGTNAESFEDYALQTLIAEGAGAGQLNYAASLAPTKGYAALVFTIAWVRYMNNNSGGNVDVNEVSLVHWGGKTGAKTLQLMARDHLPATVTVPDTGQLKVTYTIQLTYPS</sequence>
<feature type="non-terminal residue" evidence="1">
    <location>
        <position position="1"/>
    </location>
</feature>
<dbReference type="EMBL" id="BARW01031693">
    <property type="protein sequence ID" value="GAJ05195.1"/>
    <property type="molecule type" value="Genomic_DNA"/>
</dbReference>
<protein>
    <submittedName>
        <fullName evidence="1">Uncharacterized protein</fullName>
    </submittedName>
</protein>
<evidence type="ECO:0000313" key="1">
    <source>
        <dbReference type="EMBL" id="GAJ05195.1"/>
    </source>
</evidence>
<name>X1VER2_9ZZZZ</name>
<organism evidence="1">
    <name type="scientific">marine sediment metagenome</name>
    <dbReference type="NCBI Taxonomy" id="412755"/>
    <lineage>
        <taxon>unclassified sequences</taxon>
        <taxon>metagenomes</taxon>
        <taxon>ecological metagenomes</taxon>
    </lineage>
</organism>
<reference evidence="1" key="1">
    <citation type="journal article" date="2014" name="Front. Microbiol.">
        <title>High frequency of phylogenetically diverse reductive dehalogenase-homologous genes in deep subseafloor sedimentary metagenomes.</title>
        <authorList>
            <person name="Kawai M."/>
            <person name="Futagami T."/>
            <person name="Toyoda A."/>
            <person name="Takaki Y."/>
            <person name="Nishi S."/>
            <person name="Hori S."/>
            <person name="Arai W."/>
            <person name="Tsubouchi T."/>
            <person name="Morono Y."/>
            <person name="Uchiyama I."/>
            <person name="Ito T."/>
            <person name="Fujiyama A."/>
            <person name="Inagaki F."/>
            <person name="Takami H."/>
        </authorList>
    </citation>
    <scope>NUCLEOTIDE SEQUENCE</scope>
    <source>
        <strain evidence="1">Expedition CK06-06</strain>
    </source>
</reference>